<dbReference type="EMBL" id="CP011568">
    <property type="protein sequence ID" value="AKJ67248.1"/>
    <property type="molecule type" value="Genomic_DNA"/>
</dbReference>
<protein>
    <recommendedName>
        <fullName evidence="2">DUF4126 domain-containing protein</fullName>
    </recommendedName>
</protein>
<proteinExistence type="predicted"/>
<feature type="transmembrane region" description="Helical" evidence="1">
    <location>
        <begin position="19"/>
        <end position="37"/>
    </location>
</feature>
<gene>
    <name evidence="3" type="ORF">ABW99_02380</name>
</gene>
<evidence type="ECO:0000259" key="2">
    <source>
        <dbReference type="Pfam" id="PF13548"/>
    </source>
</evidence>
<dbReference type="KEGG" id="ptx:ABW99_02380"/>
<feature type="transmembrane region" description="Helical" evidence="1">
    <location>
        <begin position="152"/>
        <end position="175"/>
    </location>
</feature>
<feature type="transmembrane region" description="Helical" evidence="1">
    <location>
        <begin position="43"/>
        <end position="63"/>
    </location>
</feature>
<keyword evidence="4" id="KW-1185">Reference proteome</keyword>
<feature type="domain" description="DUF4126" evidence="2">
    <location>
        <begin position="5"/>
        <end position="176"/>
    </location>
</feature>
<dbReference type="OrthoDB" id="181455at2"/>
<evidence type="ECO:0000313" key="3">
    <source>
        <dbReference type="EMBL" id="AKJ67248.1"/>
    </source>
</evidence>
<dbReference type="PATRIC" id="fig|445709.3.peg.518"/>
<evidence type="ECO:0000313" key="4">
    <source>
        <dbReference type="Proteomes" id="UP000036700"/>
    </source>
</evidence>
<keyword evidence="1" id="KW-0472">Membrane</keyword>
<reference evidence="4" key="1">
    <citation type="submission" date="2015-06" db="EMBL/GenBank/DDBJ databases">
        <authorList>
            <person name="Lim Y.L."/>
            <person name="Ee R."/>
            <person name="Yong D."/>
            <person name="How K.Y."/>
            <person name="Yin W.F."/>
            <person name="Chan K.G."/>
        </authorList>
    </citation>
    <scope>NUCLEOTIDE SEQUENCE [LARGE SCALE GENOMIC DNA]</scope>
    <source>
        <strain evidence="4">DSM 25325</strain>
    </source>
</reference>
<evidence type="ECO:0000256" key="1">
    <source>
        <dbReference type="SAM" id="Phobius"/>
    </source>
</evidence>
<dbReference type="Pfam" id="PF13548">
    <property type="entry name" value="DUF4126"/>
    <property type="match status" value="1"/>
</dbReference>
<dbReference type="InterPro" id="IPR025196">
    <property type="entry name" value="DUF4126"/>
</dbReference>
<keyword evidence="1" id="KW-0812">Transmembrane</keyword>
<dbReference type="RefSeq" id="WP_047212785.1">
    <property type="nucleotide sequence ID" value="NZ_CP011568.3"/>
</dbReference>
<dbReference type="STRING" id="445709.ABW99_02380"/>
<organism evidence="3 4">
    <name type="scientific">Pandoraea thiooxydans</name>
    <dbReference type="NCBI Taxonomy" id="445709"/>
    <lineage>
        <taxon>Bacteria</taxon>
        <taxon>Pseudomonadati</taxon>
        <taxon>Pseudomonadota</taxon>
        <taxon>Betaproteobacteria</taxon>
        <taxon>Burkholderiales</taxon>
        <taxon>Burkholderiaceae</taxon>
        <taxon>Pandoraea</taxon>
    </lineage>
</organism>
<keyword evidence="1" id="KW-1133">Transmembrane helix</keyword>
<dbReference type="Proteomes" id="UP000036700">
    <property type="component" value="Chromosome"/>
</dbReference>
<name>A0A0G3EJN1_9BURK</name>
<accession>A0A0G3EJN1</accession>
<dbReference type="AlphaFoldDB" id="A0A0G3EJN1"/>
<sequence>MLESIALGAGLSWASGLRLYLTVFCAGLLARLGWLHLPPTLEVLSSSWVIGLAGVLAVVEFFADKIPVVDTVWDAVHTFIRIPAGILLAAGAMGQMDPAVTVSAGLLGGALAGTSHLTKAGTRALINTSPEPLSNLAASGVEDVSALGGLSLAFFSPLLFLLLLLPFLLLAAWWLPRLWRGWRSAISLVRPRHEGGGFRA</sequence>